<keyword evidence="7" id="KW-1185">Reference proteome</keyword>
<evidence type="ECO:0000313" key="7">
    <source>
        <dbReference type="Proteomes" id="UP000199495"/>
    </source>
</evidence>
<evidence type="ECO:0000259" key="5">
    <source>
        <dbReference type="Pfam" id="PF00496"/>
    </source>
</evidence>
<dbReference type="OrthoDB" id="9803988at2"/>
<dbReference type="PANTHER" id="PTHR30290:SF64">
    <property type="entry name" value="ABC TRANSPORTER PERIPLASMIC BINDING PROTEIN"/>
    <property type="match status" value="1"/>
</dbReference>
<dbReference type="Pfam" id="PF00496">
    <property type="entry name" value="SBP_bac_5"/>
    <property type="match status" value="1"/>
</dbReference>
<evidence type="ECO:0000256" key="3">
    <source>
        <dbReference type="ARBA" id="ARBA00022729"/>
    </source>
</evidence>
<dbReference type="GO" id="GO:0015833">
    <property type="term" value="P:peptide transport"/>
    <property type="evidence" value="ECO:0007669"/>
    <property type="project" value="TreeGrafter"/>
</dbReference>
<evidence type="ECO:0000256" key="1">
    <source>
        <dbReference type="ARBA" id="ARBA00004418"/>
    </source>
</evidence>
<dbReference type="CDD" id="cd08497">
    <property type="entry name" value="MbnE-like"/>
    <property type="match status" value="1"/>
</dbReference>
<name>A0A1G7TE00_9HYPH</name>
<dbReference type="PANTHER" id="PTHR30290">
    <property type="entry name" value="PERIPLASMIC BINDING COMPONENT OF ABC TRANSPORTER"/>
    <property type="match status" value="1"/>
</dbReference>
<dbReference type="Gene3D" id="3.10.105.10">
    <property type="entry name" value="Dipeptide-binding Protein, Domain 3"/>
    <property type="match status" value="1"/>
</dbReference>
<organism evidence="6 7">
    <name type="scientific">Pelagibacterium luteolum</name>
    <dbReference type="NCBI Taxonomy" id="440168"/>
    <lineage>
        <taxon>Bacteria</taxon>
        <taxon>Pseudomonadati</taxon>
        <taxon>Pseudomonadota</taxon>
        <taxon>Alphaproteobacteria</taxon>
        <taxon>Hyphomicrobiales</taxon>
        <taxon>Devosiaceae</taxon>
        <taxon>Pelagibacterium</taxon>
    </lineage>
</organism>
<dbReference type="GO" id="GO:0042884">
    <property type="term" value="P:microcin transport"/>
    <property type="evidence" value="ECO:0007669"/>
    <property type="project" value="TreeGrafter"/>
</dbReference>
<gene>
    <name evidence="6" type="ORF">SAMN04487974_10267</name>
</gene>
<feature type="domain" description="Solute-binding protein family 5" evidence="5">
    <location>
        <begin position="104"/>
        <end position="518"/>
    </location>
</feature>
<dbReference type="Gene3D" id="3.40.190.10">
    <property type="entry name" value="Periplasmic binding protein-like II"/>
    <property type="match status" value="1"/>
</dbReference>
<dbReference type="InterPro" id="IPR030678">
    <property type="entry name" value="Peptide/Ni-bd"/>
</dbReference>
<proteinExistence type="inferred from homology"/>
<dbReference type="InterPro" id="IPR000914">
    <property type="entry name" value="SBP_5_dom"/>
</dbReference>
<comment type="similarity">
    <text evidence="2">Belongs to the bacterial solute-binding protein 5 family.</text>
</comment>
<sequence>MKPLALAALFGATLISLPAMAQGEPEWRHAMALDIAPKYEAGFTHFDYVNPDAPKGGTVRMPALGGFDTFNPILPQGEPATGLGLVYETLMTPSSDESSVSYGLLADAVSYPDDFSAVTFRIDPDARWADGEQVTAEDVLWSFDAVMEHSPIYAEYYAPVTAAQVTGEGEITFTFSETGNRELPYIMGQLMVMPQHWWEGENDRGQQRDIGSSTLELPMGSGPYQLSSFDAGRTVTYTRNPDYWGADKPVNVGSSNFDEYRIEYFRDTTVMFEAFKADQFDWWTENIARRWATGYDFPAVQDGRVVMEEFENGYNASGVMWGFVPNQRHEKFQDPRVREALNYALDFEELNRTLFYEQYDRIDSYFFGTDLAAGDGPPEGLELEILEEVRDLIPASVFTARFTNPVGGSDDALRENLREALRLFNEAGYTLDGSRLVDANGNQFGFEILSYDNVIEPVALHWAGNLNAIGANVTFRVVDTPQYTNRVRAFDYDVIYTRWAQSLSPGNEQRFMWGSSSAEEQGSRNYAGISDPGVDALIQRLVSAPDRETLEAATRALDRVLLAMHNVVPSYTITYARTARWDRFSHPEILPEFAIGFPDVWWWDEDKAAATGGQ</sequence>
<dbReference type="SUPFAM" id="SSF53850">
    <property type="entry name" value="Periplasmic binding protein-like II"/>
    <property type="match status" value="1"/>
</dbReference>
<evidence type="ECO:0000256" key="4">
    <source>
        <dbReference type="SAM" id="SignalP"/>
    </source>
</evidence>
<evidence type="ECO:0000313" key="6">
    <source>
        <dbReference type="EMBL" id="SDG33566.1"/>
    </source>
</evidence>
<reference evidence="6 7" key="1">
    <citation type="submission" date="2016-10" db="EMBL/GenBank/DDBJ databases">
        <authorList>
            <person name="de Groot N.N."/>
        </authorList>
    </citation>
    <scope>NUCLEOTIDE SEQUENCE [LARGE SCALE GENOMIC DNA]</scope>
    <source>
        <strain evidence="6 7">CGMCC 1.10267</strain>
    </source>
</reference>
<evidence type="ECO:0000256" key="2">
    <source>
        <dbReference type="ARBA" id="ARBA00005695"/>
    </source>
</evidence>
<feature type="signal peptide" evidence="4">
    <location>
        <begin position="1"/>
        <end position="21"/>
    </location>
</feature>
<dbReference type="GO" id="GO:0030288">
    <property type="term" value="C:outer membrane-bounded periplasmic space"/>
    <property type="evidence" value="ECO:0007669"/>
    <property type="project" value="TreeGrafter"/>
</dbReference>
<accession>A0A1G7TE00</accession>
<dbReference type="GO" id="GO:0043190">
    <property type="term" value="C:ATP-binding cassette (ABC) transporter complex"/>
    <property type="evidence" value="ECO:0007669"/>
    <property type="project" value="InterPro"/>
</dbReference>
<comment type="subcellular location">
    <subcellularLocation>
        <location evidence="1">Periplasm</location>
    </subcellularLocation>
</comment>
<dbReference type="InterPro" id="IPR039424">
    <property type="entry name" value="SBP_5"/>
</dbReference>
<keyword evidence="3 4" id="KW-0732">Signal</keyword>
<dbReference type="Proteomes" id="UP000199495">
    <property type="component" value="Unassembled WGS sequence"/>
</dbReference>
<dbReference type="PIRSF" id="PIRSF002741">
    <property type="entry name" value="MppA"/>
    <property type="match status" value="1"/>
</dbReference>
<feature type="chain" id="PRO_5011449512" evidence="4">
    <location>
        <begin position="22"/>
        <end position="614"/>
    </location>
</feature>
<dbReference type="STRING" id="440168.SAMN04487974_10267"/>
<dbReference type="GO" id="GO:1904680">
    <property type="term" value="F:peptide transmembrane transporter activity"/>
    <property type="evidence" value="ECO:0007669"/>
    <property type="project" value="TreeGrafter"/>
</dbReference>
<dbReference type="RefSeq" id="WP_090592405.1">
    <property type="nucleotide sequence ID" value="NZ_FNCS01000002.1"/>
</dbReference>
<dbReference type="AlphaFoldDB" id="A0A1G7TE00"/>
<protein>
    <submittedName>
        <fullName evidence="6">Microcin C transport system substrate-binding protein</fullName>
    </submittedName>
</protein>
<dbReference type="EMBL" id="FNCS01000002">
    <property type="protein sequence ID" value="SDG33566.1"/>
    <property type="molecule type" value="Genomic_DNA"/>
</dbReference>